<dbReference type="ChiTaRS" id="COL5A1">
    <property type="organism name" value="human"/>
</dbReference>
<feature type="region of interest" description="Disordered" evidence="1">
    <location>
        <begin position="47"/>
        <end position="84"/>
    </location>
</feature>
<evidence type="ECO:0000313" key="2">
    <source>
        <dbReference type="EMBL" id="CCQ42964.1"/>
    </source>
</evidence>
<protein>
    <submittedName>
        <fullName evidence="2">Alternative protein COL5A1</fullName>
    </submittedName>
</protein>
<sequence length="84" mass="9269">MASSCLAPGSWMRRCLRVTSSSCSLSRTTGQLMITVSTTALTVTPQYLTPHSRRTPIQMNITRKETARVRPITTNTPTTKTPKT</sequence>
<proteinExistence type="predicted"/>
<evidence type="ECO:0000256" key="1">
    <source>
        <dbReference type="SAM" id="MobiDB-lite"/>
    </source>
</evidence>
<feature type="compositionally biased region" description="Polar residues" evidence="1">
    <location>
        <begin position="47"/>
        <end position="61"/>
    </location>
</feature>
<accession>L8E771</accession>
<gene>
    <name evidence="2" type="primary">COL5A1</name>
</gene>
<dbReference type="EMBL" id="HF583467">
    <property type="protein sequence ID" value="CCQ42964.1"/>
    <property type="molecule type" value="Genomic_DNA"/>
</dbReference>
<organism evidence="2">
    <name type="scientific">Homo sapiens</name>
    <name type="common">Human</name>
    <dbReference type="NCBI Taxonomy" id="9606"/>
    <lineage>
        <taxon>Eukaryota</taxon>
        <taxon>Metazoa</taxon>
        <taxon>Chordata</taxon>
        <taxon>Craniata</taxon>
        <taxon>Vertebrata</taxon>
        <taxon>Euteleostomi</taxon>
        <taxon>Mammalia</taxon>
        <taxon>Eutheria</taxon>
        <taxon>Euarchontoglires</taxon>
        <taxon>Primates</taxon>
        <taxon>Haplorrhini</taxon>
        <taxon>Catarrhini</taxon>
        <taxon>Hominidae</taxon>
        <taxon>Homo</taxon>
    </lineage>
</organism>
<feature type="compositionally biased region" description="Low complexity" evidence="1">
    <location>
        <begin position="73"/>
        <end position="84"/>
    </location>
</feature>
<dbReference type="OrthoDB" id="8939548at2759"/>
<dbReference type="AlphaFoldDB" id="L8E771"/>
<reference evidence="2" key="1">
    <citation type="journal article" date="2013" name="PLoS ONE">
        <title>Direct detection of alternative open reading frames translation products in human significantly expands the proteome.</title>
        <authorList>
            <person name="Vanderperre B."/>
            <person name="Lucier J.-F."/>
            <person name="Motard J."/>
            <person name="Tremblay G."/>
            <person name="Vanderperre S."/>
            <person name="Wisztorski M."/>
            <person name="Salzet M."/>
            <person name="Boisvert F.-M."/>
            <person name="Roucou X."/>
        </authorList>
    </citation>
    <scope>NUCLEOTIDE SEQUENCE</scope>
</reference>
<name>L8E771_HUMAN</name>